<name>A0ABS4PZR5_9PSEU</name>
<dbReference type="PANTHER" id="PTHR33164">
    <property type="entry name" value="TRANSCRIPTIONAL REGULATOR, MARR FAMILY"/>
    <property type="match status" value="1"/>
</dbReference>
<dbReference type="InterPro" id="IPR000835">
    <property type="entry name" value="HTH_MarR-typ"/>
</dbReference>
<protein>
    <submittedName>
        <fullName evidence="2">DNA-binding MarR family transcriptional regulator</fullName>
    </submittedName>
</protein>
<dbReference type="PROSITE" id="PS50995">
    <property type="entry name" value="HTH_MARR_2"/>
    <property type="match status" value="1"/>
</dbReference>
<evidence type="ECO:0000313" key="2">
    <source>
        <dbReference type="EMBL" id="MBP2184798.1"/>
    </source>
</evidence>
<keyword evidence="2" id="KW-0238">DNA-binding</keyword>
<dbReference type="PANTHER" id="PTHR33164:SF99">
    <property type="entry name" value="MARR FAMILY REGULATORY PROTEIN"/>
    <property type="match status" value="1"/>
</dbReference>
<sequence length="155" mass="17453">MSEPRWLSEREQQVWQAYLAVQRELHAAQERQLVRDSGLSTADYTLLAPLSEAPDGLLRARELGRRAGWERSRLSHQVSRMEKRGLVVREDCPDDARGSMIRLTAAGREAIEAAAPEHVATVRRFFFDPLSAKEVELLGGAFDRMLAVLAAQEVQ</sequence>
<dbReference type="SMART" id="SM00347">
    <property type="entry name" value="HTH_MARR"/>
    <property type="match status" value="1"/>
</dbReference>
<dbReference type="Proteomes" id="UP000741013">
    <property type="component" value="Unassembled WGS sequence"/>
</dbReference>
<dbReference type="InterPro" id="IPR039422">
    <property type="entry name" value="MarR/SlyA-like"/>
</dbReference>
<keyword evidence="3" id="KW-1185">Reference proteome</keyword>
<dbReference type="Gene3D" id="1.10.10.10">
    <property type="entry name" value="Winged helix-like DNA-binding domain superfamily/Winged helix DNA-binding domain"/>
    <property type="match status" value="1"/>
</dbReference>
<comment type="caution">
    <text evidence="2">The sequence shown here is derived from an EMBL/GenBank/DDBJ whole genome shotgun (WGS) entry which is preliminary data.</text>
</comment>
<proteinExistence type="predicted"/>
<evidence type="ECO:0000259" key="1">
    <source>
        <dbReference type="PROSITE" id="PS50995"/>
    </source>
</evidence>
<organism evidence="2 3">
    <name type="scientific">Amycolatopsis magusensis</name>
    <dbReference type="NCBI Taxonomy" id="882444"/>
    <lineage>
        <taxon>Bacteria</taxon>
        <taxon>Bacillati</taxon>
        <taxon>Actinomycetota</taxon>
        <taxon>Actinomycetes</taxon>
        <taxon>Pseudonocardiales</taxon>
        <taxon>Pseudonocardiaceae</taxon>
        <taxon>Amycolatopsis</taxon>
    </lineage>
</organism>
<dbReference type="Pfam" id="PF12802">
    <property type="entry name" value="MarR_2"/>
    <property type="match status" value="1"/>
</dbReference>
<gene>
    <name evidence="2" type="ORF">JOM49_006324</name>
</gene>
<dbReference type="EMBL" id="JAGGMS010000001">
    <property type="protein sequence ID" value="MBP2184798.1"/>
    <property type="molecule type" value="Genomic_DNA"/>
</dbReference>
<evidence type="ECO:0000313" key="3">
    <source>
        <dbReference type="Proteomes" id="UP000741013"/>
    </source>
</evidence>
<dbReference type="SUPFAM" id="SSF46785">
    <property type="entry name" value="Winged helix' DNA-binding domain"/>
    <property type="match status" value="1"/>
</dbReference>
<dbReference type="RefSeq" id="WP_209667761.1">
    <property type="nucleotide sequence ID" value="NZ_JAGGMS010000001.1"/>
</dbReference>
<dbReference type="PRINTS" id="PR00598">
    <property type="entry name" value="HTHMARR"/>
</dbReference>
<dbReference type="InterPro" id="IPR036390">
    <property type="entry name" value="WH_DNA-bd_sf"/>
</dbReference>
<accession>A0ABS4PZR5</accession>
<dbReference type="GO" id="GO:0003677">
    <property type="term" value="F:DNA binding"/>
    <property type="evidence" value="ECO:0007669"/>
    <property type="project" value="UniProtKB-KW"/>
</dbReference>
<feature type="domain" description="HTH marR-type" evidence="1">
    <location>
        <begin position="11"/>
        <end position="147"/>
    </location>
</feature>
<dbReference type="InterPro" id="IPR036388">
    <property type="entry name" value="WH-like_DNA-bd_sf"/>
</dbReference>
<reference evidence="2 3" key="1">
    <citation type="submission" date="2021-03" db="EMBL/GenBank/DDBJ databases">
        <title>Sequencing the genomes of 1000 actinobacteria strains.</title>
        <authorList>
            <person name="Klenk H.-P."/>
        </authorList>
    </citation>
    <scope>NUCLEOTIDE SEQUENCE [LARGE SCALE GENOMIC DNA]</scope>
    <source>
        <strain evidence="2 3">DSM 45510</strain>
    </source>
</reference>